<sequence length="81" mass="9768">MDVYLQYIEYENQSLVPGYVYLVSIHSFHISDTRFFEPQVYVLLFRKTCMHFFRGCFIPHHCASIYFHLKFSINRVSALPR</sequence>
<keyword evidence="2" id="KW-1185">Reference proteome</keyword>
<gene>
    <name evidence="1" type="ORF">SAMN02743940_2381</name>
</gene>
<evidence type="ECO:0000313" key="2">
    <source>
        <dbReference type="Proteomes" id="UP000185062"/>
    </source>
</evidence>
<dbReference type="AlphaFoldDB" id="A0A1N6J7R1"/>
<organism evidence="1 2">
    <name type="scientific">Nitrosomonas cryotolerans ATCC 49181</name>
    <dbReference type="NCBI Taxonomy" id="1131553"/>
    <lineage>
        <taxon>Bacteria</taxon>
        <taxon>Pseudomonadati</taxon>
        <taxon>Pseudomonadota</taxon>
        <taxon>Betaproteobacteria</taxon>
        <taxon>Nitrosomonadales</taxon>
        <taxon>Nitrosomonadaceae</taxon>
        <taxon>Nitrosomonas</taxon>
    </lineage>
</organism>
<protein>
    <submittedName>
        <fullName evidence="1">Uncharacterized protein</fullName>
    </submittedName>
</protein>
<evidence type="ECO:0000313" key="1">
    <source>
        <dbReference type="EMBL" id="SIO40408.1"/>
    </source>
</evidence>
<proteinExistence type="predicted"/>
<dbReference type="EMBL" id="FSRO01000001">
    <property type="protein sequence ID" value="SIO40408.1"/>
    <property type="molecule type" value="Genomic_DNA"/>
</dbReference>
<dbReference type="STRING" id="44575.SAMN05216419_100337"/>
<reference evidence="1 2" key="1">
    <citation type="submission" date="2016-12" db="EMBL/GenBank/DDBJ databases">
        <authorList>
            <person name="Song W.-J."/>
            <person name="Kurnit D.M."/>
        </authorList>
    </citation>
    <scope>NUCLEOTIDE SEQUENCE [LARGE SCALE GENOMIC DNA]</scope>
    <source>
        <strain evidence="1 2">ATCC 49181</strain>
    </source>
</reference>
<dbReference type="Proteomes" id="UP000185062">
    <property type="component" value="Unassembled WGS sequence"/>
</dbReference>
<name>A0A1N6J7R1_9PROT</name>
<accession>A0A1N6J7R1</accession>